<keyword evidence="4" id="KW-1185">Reference proteome</keyword>
<dbReference type="STRING" id="4999.A0A1Y1U916"/>
<feature type="compositionally biased region" description="Basic and acidic residues" evidence="1">
    <location>
        <begin position="1"/>
        <end position="10"/>
    </location>
</feature>
<dbReference type="GO" id="GO:0005886">
    <property type="term" value="C:plasma membrane"/>
    <property type="evidence" value="ECO:0007669"/>
    <property type="project" value="InterPro"/>
</dbReference>
<dbReference type="Proteomes" id="UP000193218">
    <property type="component" value="Unassembled WGS sequence"/>
</dbReference>
<feature type="transmembrane region" description="Helical" evidence="2">
    <location>
        <begin position="99"/>
        <end position="120"/>
    </location>
</feature>
<feature type="transmembrane region" description="Helical" evidence="2">
    <location>
        <begin position="252"/>
        <end position="271"/>
    </location>
</feature>
<dbReference type="GeneID" id="33558688"/>
<evidence type="ECO:0000313" key="4">
    <source>
        <dbReference type="Proteomes" id="UP000193218"/>
    </source>
</evidence>
<dbReference type="InParanoid" id="A0A1Y1U916"/>
<feature type="compositionally biased region" description="Polar residues" evidence="1">
    <location>
        <begin position="74"/>
        <end position="83"/>
    </location>
</feature>
<dbReference type="Pfam" id="PF06687">
    <property type="entry name" value="SUR7"/>
    <property type="match status" value="1"/>
</dbReference>
<evidence type="ECO:0000256" key="2">
    <source>
        <dbReference type="SAM" id="Phobius"/>
    </source>
</evidence>
<dbReference type="AlphaFoldDB" id="A0A1Y1U916"/>
<protein>
    <submittedName>
        <fullName evidence="3">Uncharacterized protein</fullName>
    </submittedName>
</protein>
<name>A0A1Y1U916_9TREE</name>
<feature type="transmembrane region" description="Helical" evidence="2">
    <location>
        <begin position="212"/>
        <end position="232"/>
    </location>
</feature>
<accession>A0A1Y1U916</accession>
<feature type="region of interest" description="Disordered" evidence="1">
    <location>
        <begin position="1"/>
        <end position="90"/>
    </location>
</feature>
<reference evidence="3 4" key="1">
    <citation type="submission" date="2017-03" db="EMBL/GenBank/DDBJ databases">
        <title>Widespread Adenine N6-methylation of Active Genes in Fungi.</title>
        <authorList>
            <consortium name="DOE Joint Genome Institute"/>
            <person name="Mondo S.J."/>
            <person name="Dannebaum R.O."/>
            <person name="Kuo R.C."/>
            <person name="Louie K.B."/>
            <person name="Bewick A.J."/>
            <person name="Labutti K."/>
            <person name="Haridas S."/>
            <person name="Kuo A."/>
            <person name="Salamov A."/>
            <person name="Ahrendt S.R."/>
            <person name="Lau R."/>
            <person name="Bowen B.P."/>
            <person name="Lipzen A."/>
            <person name="Sullivan W."/>
            <person name="Andreopoulos W.B."/>
            <person name="Clum A."/>
            <person name="Lindquist E."/>
            <person name="Daum C."/>
            <person name="Northen T.R."/>
            <person name="Ramamoorthy G."/>
            <person name="Schmitz R.J."/>
            <person name="Gryganskyi A."/>
            <person name="Culley D."/>
            <person name="Magnuson J."/>
            <person name="James T.Y."/>
            <person name="O'Malley M.A."/>
            <person name="Stajich J.E."/>
            <person name="Spatafora J.W."/>
            <person name="Visel A."/>
            <person name="Grigoriev I.V."/>
        </authorList>
    </citation>
    <scope>NUCLEOTIDE SEQUENCE [LARGE SCALE GENOMIC DNA]</scope>
    <source>
        <strain evidence="3 4">NRRL Y-17943</strain>
    </source>
</reference>
<organism evidence="3 4">
    <name type="scientific">Kockovaella imperatae</name>
    <dbReference type="NCBI Taxonomy" id="4999"/>
    <lineage>
        <taxon>Eukaryota</taxon>
        <taxon>Fungi</taxon>
        <taxon>Dikarya</taxon>
        <taxon>Basidiomycota</taxon>
        <taxon>Agaricomycotina</taxon>
        <taxon>Tremellomycetes</taxon>
        <taxon>Tremellales</taxon>
        <taxon>Cuniculitremaceae</taxon>
        <taxon>Kockovaella</taxon>
    </lineage>
</organism>
<comment type="caution">
    <text evidence="3">The sequence shown here is derived from an EMBL/GenBank/DDBJ whole genome shotgun (WGS) entry which is preliminary data.</text>
</comment>
<evidence type="ECO:0000256" key="1">
    <source>
        <dbReference type="SAM" id="MobiDB-lite"/>
    </source>
</evidence>
<evidence type="ECO:0000313" key="3">
    <source>
        <dbReference type="EMBL" id="ORX34520.1"/>
    </source>
</evidence>
<proteinExistence type="predicted"/>
<dbReference type="EMBL" id="NBSH01000014">
    <property type="protein sequence ID" value="ORX34520.1"/>
    <property type="molecule type" value="Genomic_DNA"/>
</dbReference>
<keyword evidence="2" id="KW-0472">Membrane</keyword>
<gene>
    <name evidence="3" type="ORF">BD324DRAFT_636223</name>
</gene>
<sequence length="298" mass="33470">MGSHHHDLYDRRRKGSVDSYRSHRSRSRSADSYGRRHRSRSVDDRFRKDSLRDQLPALETLTEAPDKTDPPTYDESQADAQSGDSEKGKQGGAQKKELALWWSFAPLLPLLIGLFLLFIVTCSASRLRADFALIKIQLDAEDYSALYTATLDQQTRRKRDAAGYLTLGTWGWCVKSADSRQTSCSRTSGWYSMDQLLDNTNSGLSSDDFNSFLVHLLILHGLALLITLLAVVPVSLSAWRQYRRDTNSQPGWFQHGTILASASLALVAWTIDKILKHSVASNANAYTVESGQVKRCHF</sequence>
<feature type="compositionally biased region" description="Basic and acidic residues" evidence="1">
    <location>
        <begin position="40"/>
        <end position="52"/>
    </location>
</feature>
<dbReference type="RefSeq" id="XP_021868783.1">
    <property type="nucleotide sequence ID" value="XM_022016879.1"/>
</dbReference>
<keyword evidence="2" id="KW-0812">Transmembrane</keyword>
<keyword evidence="2" id="KW-1133">Transmembrane helix</keyword>
<dbReference type="InterPro" id="IPR009571">
    <property type="entry name" value="SUR7/Rim9-like_fungi"/>
</dbReference>